<accession>Q3SHJ6</accession>
<dbReference type="RefSeq" id="WP_011312449.1">
    <property type="nucleotide sequence ID" value="NC_007404.1"/>
</dbReference>
<dbReference type="HOGENOM" id="CLU_198432_0_0_4"/>
<reference evidence="1 2" key="1">
    <citation type="journal article" date="2006" name="J. Bacteriol.">
        <title>The genome sequence of the obligately chemolithoautotrophic, facultatively anaerobic bacterium Thiobacillus denitrificans.</title>
        <authorList>
            <person name="Beller H.R."/>
            <person name="Chain P.S."/>
            <person name="Letain T.E."/>
            <person name="Chakicherla A."/>
            <person name="Larimer F.W."/>
            <person name="Richardson P.M."/>
            <person name="Coleman M.A."/>
            <person name="Wood A.P."/>
            <person name="Kelly D.P."/>
        </authorList>
    </citation>
    <scope>NUCLEOTIDE SEQUENCE [LARGE SCALE GENOMIC DNA]</scope>
    <source>
        <strain evidence="1 2">ATCC 25259</strain>
    </source>
</reference>
<evidence type="ECO:0000313" key="2">
    <source>
        <dbReference type="Proteomes" id="UP000008291"/>
    </source>
</evidence>
<dbReference type="EMBL" id="CP000116">
    <property type="protein sequence ID" value="AAZ97890.1"/>
    <property type="molecule type" value="Genomic_DNA"/>
</dbReference>
<name>Q3SHJ6_THIDA</name>
<evidence type="ECO:0000313" key="1">
    <source>
        <dbReference type="EMBL" id="AAZ97890.1"/>
    </source>
</evidence>
<dbReference type="KEGG" id="tbd:Tbd_1937"/>
<evidence type="ECO:0008006" key="3">
    <source>
        <dbReference type="Google" id="ProtNLM"/>
    </source>
</evidence>
<dbReference type="Proteomes" id="UP000008291">
    <property type="component" value="Chromosome"/>
</dbReference>
<dbReference type="AlphaFoldDB" id="Q3SHJ6"/>
<keyword evidence="2" id="KW-1185">Reference proteome</keyword>
<organism evidence="1 2">
    <name type="scientific">Thiobacillus denitrificans (strain ATCC 25259 / T1)</name>
    <dbReference type="NCBI Taxonomy" id="292415"/>
    <lineage>
        <taxon>Bacteria</taxon>
        <taxon>Pseudomonadati</taxon>
        <taxon>Pseudomonadota</taxon>
        <taxon>Betaproteobacteria</taxon>
        <taxon>Nitrosomonadales</taxon>
        <taxon>Thiobacillaceae</taxon>
        <taxon>Thiobacillus</taxon>
    </lineage>
</organism>
<sequence>MDIVDMIVHVDETIPREKMHELEDVVRADACVISACSLNENPHLLVVTYDPACTSSGKVLDAVQAQGFHAELLGL</sequence>
<dbReference type="STRING" id="292415.Tbd_1937"/>
<proteinExistence type="predicted"/>
<protein>
    <recommendedName>
        <fullName evidence="3">ATP-binding protein</fullName>
    </recommendedName>
</protein>
<gene>
    <name evidence="1" type="ordered locus">Tbd_1937</name>
</gene>